<sequence>MKFTEVDEIELPAAFDAHVHLRDGEMSQLVTPTIRQGGVNQVYVMPNLVPPITTVQQCLEYRDRLRAIDPNVDYLMSLYLHESMTPETIREAKKAGITGVKSYPAGVTTNSSSGVLDYKLFYPIFAEMEKQDLILNLHGEVPSTPSHAPASSNTQDPSAPTQAITILNAEPAFLPTLRSLHTTFPKLRIILEHCSTAAALSCVTSLGPTIAGTITAHHLSLIIDDWAGNPYSFCKPVAKTPEDRDALLRAVVRSNGRFFLGTDSAPHDRRSKRGGDSVAAGVFTQGWSVGYVLDALGRGVERGVIGEEEVTGEVLEGFLGKWGRAFYGVGEGKGERIVVKRGKGEIVDVLEKEGLDVGVVPFRRGEKTWGVEWK</sequence>
<keyword evidence="11" id="KW-1185">Reference proteome</keyword>
<dbReference type="SUPFAM" id="SSF51556">
    <property type="entry name" value="Metallo-dependent hydrolases"/>
    <property type="match status" value="1"/>
</dbReference>
<dbReference type="GO" id="GO:0046872">
    <property type="term" value="F:metal ion binding"/>
    <property type="evidence" value="ECO:0007669"/>
    <property type="project" value="UniProtKB-KW"/>
</dbReference>
<dbReference type="Pfam" id="PF04909">
    <property type="entry name" value="Amidohydro_2"/>
    <property type="match status" value="1"/>
</dbReference>
<dbReference type="PANTHER" id="PTHR43137">
    <property type="entry name" value="DIHYDROOROTASE"/>
    <property type="match status" value="1"/>
</dbReference>
<dbReference type="EMBL" id="ML977588">
    <property type="protein sequence ID" value="KAF2000550.1"/>
    <property type="molecule type" value="Genomic_DNA"/>
</dbReference>
<dbReference type="GO" id="GO:0005737">
    <property type="term" value="C:cytoplasm"/>
    <property type="evidence" value="ECO:0007669"/>
    <property type="project" value="TreeGrafter"/>
</dbReference>
<evidence type="ECO:0000259" key="9">
    <source>
        <dbReference type="Pfam" id="PF04909"/>
    </source>
</evidence>
<evidence type="ECO:0000256" key="2">
    <source>
        <dbReference type="ARBA" id="ARBA00004880"/>
    </source>
</evidence>
<evidence type="ECO:0000313" key="10">
    <source>
        <dbReference type="EMBL" id="KAF2000550.1"/>
    </source>
</evidence>
<dbReference type="Proteomes" id="UP000799779">
    <property type="component" value="Unassembled WGS sequence"/>
</dbReference>
<proteinExistence type="inferred from homology"/>
<evidence type="ECO:0000256" key="6">
    <source>
        <dbReference type="ARBA" id="ARBA00022801"/>
    </source>
</evidence>
<comment type="similarity">
    <text evidence="3">Belongs to the metallo-dependent hydrolases superfamily. DHOase family. Class II DHOase subfamily.</text>
</comment>
<dbReference type="PROSITE" id="PS00482">
    <property type="entry name" value="DIHYDROOROTASE_1"/>
    <property type="match status" value="1"/>
</dbReference>
<dbReference type="NCBIfam" id="TIGR00856">
    <property type="entry name" value="pyrC_dimer"/>
    <property type="match status" value="1"/>
</dbReference>
<evidence type="ECO:0000256" key="7">
    <source>
        <dbReference type="ARBA" id="ARBA00022833"/>
    </source>
</evidence>
<keyword evidence="5" id="KW-0479">Metal-binding</keyword>
<comment type="pathway">
    <text evidence="2">Pyrimidine metabolism; UMP biosynthesis via de novo pathway; (S)-dihydroorotate from bicarbonate: step 3/3.</text>
</comment>
<dbReference type="EC" id="3.5.2.3" evidence="4"/>
<evidence type="ECO:0000256" key="8">
    <source>
        <dbReference type="ARBA" id="ARBA00022975"/>
    </source>
</evidence>
<name>A0A6A5WF74_9PLEO</name>
<dbReference type="GO" id="GO:0006207">
    <property type="term" value="P:'de novo' pyrimidine nucleobase biosynthetic process"/>
    <property type="evidence" value="ECO:0007669"/>
    <property type="project" value="TreeGrafter"/>
</dbReference>
<dbReference type="GO" id="GO:0044205">
    <property type="term" value="P:'de novo' UMP biosynthetic process"/>
    <property type="evidence" value="ECO:0007669"/>
    <property type="project" value="UniProtKB-UniPathway"/>
</dbReference>
<dbReference type="InterPro" id="IPR004721">
    <property type="entry name" value="DHOdimr"/>
</dbReference>
<dbReference type="GO" id="GO:0004151">
    <property type="term" value="F:dihydroorotase activity"/>
    <property type="evidence" value="ECO:0007669"/>
    <property type="project" value="UniProtKB-EC"/>
</dbReference>
<evidence type="ECO:0000256" key="3">
    <source>
        <dbReference type="ARBA" id="ARBA00005631"/>
    </source>
</evidence>
<gene>
    <name evidence="10" type="ORF">P154DRAFT_491698</name>
</gene>
<keyword evidence="6" id="KW-0378">Hydrolase</keyword>
<dbReference type="PROSITE" id="PS00483">
    <property type="entry name" value="DIHYDROOROTASE_2"/>
    <property type="match status" value="1"/>
</dbReference>
<dbReference type="OrthoDB" id="1670005at2759"/>
<evidence type="ECO:0000256" key="1">
    <source>
        <dbReference type="ARBA" id="ARBA00001947"/>
    </source>
</evidence>
<dbReference type="PIRSF" id="PIRSF001237">
    <property type="entry name" value="DHOdimr"/>
    <property type="match status" value="1"/>
</dbReference>
<dbReference type="Gene3D" id="3.20.20.140">
    <property type="entry name" value="Metal-dependent hydrolases"/>
    <property type="match status" value="1"/>
</dbReference>
<dbReference type="AlphaFoldDB" id="A0A6A5WF74"/>
<dbReference type="FunFam" id="3.20.20.140:FF:000041">
    <property type="entry name" value="Dihydroorotase, variant"/>
    <property type="match status" value="1"/>
</dbReference>
<organism evidence="10 11">
    <name type="scientific">Amniculicola lignicola CBS 123094</name>
    <dbReference type="NCBI Taxonomy" id="1392246"/>
    <lineage>
        <taxon>Eukaryota</taxon>
        <taxon>Fungi</taxon>
        <taxon>Dikarya</taxon>
        <taxon>Ascomycota</taxon>
        <taxon>Pezizomycotina</taxon>
        <taxon>Dothideomycetes</taxon>
        <taxon>Pleosporomycetidae</taxon>
        <taxon>Pleosporales</taxon>
        <taxon>Amniculicolaceae</taxon>
        <taxon>Amniculicola</taxon>
    </lineage>
</organism>
<dbReference type="HAMAP" id="MF_00219">
    <property type="entry name" value="PyrC_classII"/>
    <property type="match status" value="1"/>
</dbReference>
<dbReference type="PANTHER" id="PTHR43137:SF1">
    <property type="entry name" value="DIHYDROOROTASE"/>
    <property type="match status" value="1"/>
</dbReference>
<reference evidence="10" key="1">
    <citation type="journal article" date="2020" name="Stud. Mycol.">
        <title>101 Dothideomycetes genomes: a test case for predicting lifestyles and emergence of pathogens.</title>
        <authorList>
            <person name="Haridas S."/>
            <person name="Albert R."/>
            <person name="Binder M."/>
            <person name="Bloem J."/>
            <person name="Labutti K."/>
            <person name="Salamov A."/>
            <person name="Andreopoulos B."/>
            <person name="Baker S."/>
            <person name="Barry K."/>
            <person name="Bills G."/>
            <person name="Bluhm B."/>
            <person name="Cannon C."/>
            <person name="Castanera R."/>
            <person name="Culley D."/>
            <person name="Daum C."/>
            <person name="Ezra D."/>
            <person name="Gonzalez J."/>
            <person name="Henrissat B."/>
            <person name="Kuo A."/>
            <person name="Liang C."/>
            <person name="Lipzen A."/>
            <person name="Lutzoni F."/>
            <person name="Magnuson J."/>
            <person name="Mondo S."/>
            <person name="Nolan M."/>
            <person name="Ohm R."/>
            <person name="Pangilinan J."/>
            <person name="Park H.-J."/>
            <person name="Ramirez L."/>
            <person name="Alfaro M."/>
            <person name="Sun H."/>
            <person name="Tritt A."/>
            <person name="Yoshinaga Y."/>
            <person name="Zwiers L.-H."/>
            <person name="Turgeon B."/>
            <person name="Goodwin S."/>
            <person name="Spatafora J."/>
            <person name="Crous P."/>
            <person name="Grigoriev I."/>
        </authorList>
    </citation>
    <scope>NUCLEOTIDE SEQUENCE</scope>
    <source>
        <strain evidence="10">CBS 123094</strain>
    </source>
</reference>
<keyword evidence="8" id="KW-0665">Pyrimidine biosynthesis</keyword>
<accession>A0A6A5WF74</accession>
<feature type="domain" description="Amidohydrolase-related" evidence="9">
    <location>
        <begin position="82"/>
        <end position="197"/>
    </location>
</feature>
<evidence type="ECO:0000313" key="11">
    <source>
        <dbReference type="Proteomes" id="UP000799779"/>
    </source>
</evidence>
<keyword evidence="7" id="KW-0862">Zinc</keyword>
<comment type="cofactor">
    <cofactor evidence="1">
        <name>Zn(2+)</name>
        <dbReference type="ChEBI" id="CHEBI:29105"/>
    </cofactor>
</comment>
<dbReference type="InterPro" id="IPR006680">
    <property type="entry name" value="Amidohydro-rel"/>
</dbReference>
<evidence type="ECO:0000256" key="5">
    <source>
        <dbReference type="ARBA" id="ARBA00022723"/>
    </source>
</evidence>
<evidence type="ECO:0000256" key="4">
    <source>
        <dbReference type="ARBA" id="ARBA00012860"/>
    </source>
</evidence>
<dbReference type="InterPro" id="IPR002195">
    <property type="entry name" value="Dihydroorotase_CS"/>
</dbReference>
<protein>
    <recommendedName>
        <fullName evidence="4">dihydroorotase</fullName>
        <ecNumber evidence="4">3.5.2.3</ecNumber>
    </recommendedName>
</protein>
<dbReference type="InterPro" id="IPR032466">
    <property type="entry name" value="Metal_Hydrolase"/>
</dbReference>
<dbReference type="UniPathway" id="UPA00070">
    <property type="reaction ID" value="UER00117"/>
</dbReference>